<organism evidence="2 3">
    <name type="scientific">Mycolicibacterium paratuberculosis (strain ATCC BAA-968 / K-10)</name>
    <name type="common">Mycobacterium paratuberculosis</name>
    <dbReference type="NCBI Taxonomy" id="262316"/>
    <lineage>
        <taxon>Bacteria</taxon>
        <taxon>Bacillati</taxon>
        <taxon>Actinomycetota</taxon>
        <taxon>Actinomycetes</taxon>
        <taxon>Mycobacteriales</taxon>
        <taxon>Mycobacteriaceae</taxon>
        <taxon>Mycobacterium</taxon>
        <taxon>Mycobacterium avium complex (MAC)</taxon>
    </lineage>
</organism>
<feature type="region of interest" description="Disordered" evidence="1">
    <location>
        <begin position="69"/>
        <end position="93"/>
    </location>
</feature>
<dbReference type="Proteomes" id="UP000000580">
    <property type="component" value="Chromosome"/>
</dbReference>
<dbReference type="AlphaFoldDB" id="Q73W77"/>
<accession>Q73W77</accession>
<dbReference type="STRING" id="262316.MAP_2783"/>
<gene>
    <name evidence="2" type="ordered locus">MAP_2783</name>
</gene>
<evidence type="ECO:0000256" key="1">
    <source>
        <dbReference type="SAM" id="MobiDB-lite"/>
    </source>
</evidence>
<evidence type="ECO:0000313" key="2">
    <source>
        <dbReference type="EMBL" id="AAS05100.1"/>
    </source>
</evidence>
<feature type="region of interest" description="Disordered" evidence="1">
    <location>
        <begin position="1"/>
        <end position="33"/>
    </location>
</feature>
<proteinExistence type="predicted"/>
<reference evidence="2 3" key="1">
    <citation type="journal article" date="2005" name="Proc. Natl. Acad. Sci. U.S.A.">
        <title>The complete genome sequence of Mycobacterium avium subspecies paratuberculosis.</title>
        <authorList>
            <person name="Li L."/>
            <person name="Bannantine J.P."/>
            <person name="Zhang Q."/>
            <person name="Amonsin A."/>
            <person name="May B.J."/>
            <person name="Alt D."/>
            <person name="Banerji N."/>
            <person name="Kanjilal S."/>
            <person name="Kapur V."/>
        </authorList>
    </citation>
    <scope>NUCLEOTIDE SEQUENCE [LARGE SCALE GENOMIC DNA]</scope>
    <source>
        <strain evidence="3">ATCC BAA-968 / K-10</strain>
    </source>
</reference>
<protein>
    <submittedName>
        <fullName evidence="2">Uncharacterized protein</fullName>
    </submittedName>
</protein>
<name>Q73W77_MYCPA</name>
<evidence type="ECO:0000313" key="3">
    <source>
        <dbReference type="Proteomes" id="UP000000580"/>
    </source>
</evidence>
<sequence length="93" mass="9160">MAADPPLPADALHDGNPPAEPHGDGDRFPRGLRPRRVAAAAGGVHGGAENLPPLARRAVRLRAGQVGAPGGGGGLAPGPKHVGALAIPRGAVR</sequence>
<dbReference type="KEGG" id="mpa:MAP_2783"/>
<dbReference type="EMBL" id="AE016958">
    <property type="protein sequence ID" value="AAS05100.1"/>
    <property type="molecule type" value="Genomic_DNA"/>
</dbReference>
<dbReference type="HOGENOM" id="CLU_2396521_0_0_11"/>
<keyword evidence="3" id="KW-1185">Reference proteome</keyword>